<organism evidence="1 2">
    <name type="scientific">Fusobacterium necrophorum subsp. funduliforme</name>
    <dbReference type="NCBI Taxonomy" id="143387"/>
    <lineage>
        <taxon>Bacteria</taxon>
        <taxon>Fusobacteriati</taxon>
        <taxon>Fusobacteriota</taxon>
        <taxon>Fusobacteriia</taxon>
        <taxon>Fusobacteriales</taxon>
        <taxon>Fusobacteriaceae</taxon>
        <taxon>Fusobacterium</taxon>
    </lineage>
</organism>
<evidence type="ECO:0000313" key="2">
    <source>
        <dbReference type="Proteomes" id="UP000075816"/>
    </source>
</evidence>
<accession>A0A162J6Y0</accession>
<name>A0A162J6Y0_9FUSO</name>
<dbReference type="Proteomes" id="UP000075816">
    <property type="component" value="Unassembled WGS sequence"/>
</dbReference>
<evidence type="ECO:0000313" key="1">
    <source>
        <dbReference type="EMBL" id="KYL05247.1"/>
    </source>
</evidence>
<gene>
    <name evidence="1" type="ORF">A2J07_00500</name>
</gene>
<proteinExistence type="predicted"/>
<dbReference type="RefSeq" id="WP_062680744.1">
    <property type="nucleotide sequence ID" value="NZ_LVEA01000001.1"/>
</dbReference>
<protein>
    <submittedName>
        <fullName evidence="1">Uncharacterized protein</fullName>
    </submittedName>
</protein>
<reference evidence="1 2" key="1">
    <citation type="submission" date="2016-03" db="EMBL/GenBank/DDBJ databases">
        <title>Comparative genomics of human isolates of Fusobacterium necrophorum.</title>
        <authorList>
            <person name="Jensen A."/>
            <person name="Bank S."/>
            <person name="Andersen P.S."/>
            <person name="Kristensen L.H."/>
            <person name="Prag J."/>
        </authorList>
    </citation>
    <scope>NUCLEOTIDE SEQUENCE [LARGE SCALE GENOMIC DNA]</scope>
    <source>
        <strain evidence="1 2">LS_1264</strain>
    </source>
</reference>
<sequence length="90" mass="10802">MNFKLFVSPIGTLITSINDTISFYIDNENRLKLFCLQKIKWEKKAITYEDLMRLNISKEQCIALVKELQLNHFENLWIEEINFMFEGYCD</sequence>
<dbReference type="AlphaFoldDB" id="A0A162J6Y0"/>
<dbReference type="EMBL" id="LVEA01000001">
    <property type="protein sequence ID" value="KYL05247.1"/>
    <property type="molecule type" value="Genomic_DNA"/>
</dbReference>
<comment type="caution">
    <text evidence="1">The sequence shown here is derived from an EMBL/GenBank/DDBJ whole genome shotgun (WGS) entry which is preliminary data.</text>
</comment>